<gene>
    <name evidence="2" type="ORF">GGQ72_001794</name>
</gene>
<evidence type="ECO:0000313" key="3">
    <source>
        <dbReference type="Proteomes" id="UP000519897"/>
    </source>
</evidence>
<name>A0A7W6PS15_9HYPH</name>
<proteinExistence type="predicted"/>
<dbReference type="EMBL" id="JACIEC010000001">
    <property type="protein sequence ID" value="MBB4143295.1"/>
    <property type="molecule type" value="Genomic_DNA"/>
</dbReference>
<dbReference type="RefSeq" id="WP_165133000.1">
    <property type="nucleotide sequence ID" value="NZ_CP049250.1"/>
</dbReference>
<comment type="caution">
    <text evidence="2">The sequence shown here is derived from an EMBL/GenBank/DDBJ whole genome shotgun (WGS) entry which is preliminary data.</text>
</comment>
<organism evidence="2 3">
    <name type="scientific">Rhizobium rhizoryzae</name>
    <dbReference type="NCBI Taxonomy" id="451876"/>
    <lineage>
        <taxon>Bacteria</taxon>
        <taxon>Pseudomonadati</taxon>
        <taxon>Pseudomonadota</taxon>
        <taxon>Alphaproteobacteria</taxon>
        <taxon>Hyphomicrobiales</taxon>
        <taxon>Rhizobiaceae</taxon>
        <taxon>Rhizobium/Agrobacterium group</taxon>
        <taxon>Rhizobium</taxon>
    </lineage>
</organism>
<protein>
    <submittedName>
        <fullName evidence="2">Uncharacterized protein</fullName>
    </submittedName>
</protein>
<feature type="coiled-coil region" evidence="1">
    <location>
        <begin position="75"/>
        <end position="114"/>
    </location>
</feature>
<keyword evidence="3" id="KW-1185">Reference proteome</keyword>
<accession>A0A7W6PS15</accession>
<dbReference type="Proteomes" id="UP000519897">
    <property type="component" value="Unassembled WGS sequence"/>
</dbReference>
<evidence type="ECO:0000256" key="1">
    <source>
        <dbReference type="SAM" id="Coils"/>
    </source>
</evidence>
<keyword evidence="1" id="KW-0175">Coiled coil</keyword>
<sequence>MTASLTRYLKDFSTPPAAPVPVVAFELDNDFHFEPPAPEPSVDLEAERAAAFAEGRAEGEAASDARWEAERERLVAEHEAALIELRHEMERQTAERLVESLERMREEAAVALETAVTAVLAPVMEEAVAQAMVAELAQQVIEALKSEDVAKLTVHGSQNLFEMFTKALGENAPDMRHIETSDLDLSVDINEAVLVTRLSAWAGSLKKVLA</sequence>
<evidence type="ECO:0000313" key="2">
    <source>
        <dbReference type="EMBL" id="MBB4143295.1"/>
    </source>
</evidence>
<reference evidence="2 3" key="1">
    <citation type="submission" date="2020-08" db="EMBL/GenBank/DDBJ databases">
        <title>Genomic Encyclopedia of Type Strains, Phase IV (KMG-IV): sequencing the most valuable type-strain genomes for metagenomic binning, comparative biology and taxonomic classification.</title>
        <authorList>
            <person name="Goeker M."/>
        </authorList>
    </citation>
    <scope>NUCLEOTIDE SEQUENCE [LARGE SCALE GENOMIC DNA]</scope>
    <source>
        <strain evidence="2 3">DSM 29514</strain>
    </source>
</reference>
<dbReference type="AlphaFoldDB" id="A0A7W6PS15"/>